<dbReference type="InterPro" id="IPR012349">
    <property type="entry name" value="Split_barrel_FMN-bd"/>
</dbReference>
<protein>
    <submittedName>
        <fullName evidence="1">Uncharacterized protein</fullName>
    </submittedName>
</protein>
<name>A0A7W5EUZ5_9GAMM</name>
<accession>A0A7W5EUZ5</accession>
<gene>
    <name evidence="1" type="ORF">FHR97_002705</name>
</gene>
<dbReference type="EMBL" id="JACHXR010000007">
    <property type="protein sequence ID" value="MBB3231846.1"/>
    <property type="molecule type" value="Genomic_DNA"/>
</dbReference>
<evidence type="ECO:0000313" key="2">
    <source>
        <dbReference type="Proteomes" id="UP000518892"/>
    </source>
</evidence>
<evidence type="ECO:0000313" key="1">
    <source>
        <dbReference type="EMBL" id="MBB3231846.1"/>
    </source>
</evidence>
<dbReference type="RefSeq" id="WP_246403997.1">
    <property type="nucleotide sequence ID" value="NZ_JACHXR010000007.1"/>
</dbReference>
<organism evidence="1 2">
    <name type="scientific">Halomonas stenophila</name>
    <dbReference type="NCBI Taxonomy" id="795312"/>
    <lineage>
        <taxon>Bacteria</taxon>
        <taxon>Pseudomonadati</taxon>
        <taxon>Pseudomonadota</taxon>
        <taxon>Gammaproteobacteria</taxon>
        <taxon>Oceanospirillales</taxon>
        <taxon>Halomonadaceae</taxon>
        <taxon>Halomonas</taxon>
    </lineage>
</organism>
<dbReference type="Proteomes" id="UP000518892">
    <property type="component" value="Unassembled WGS sequence"/>
</dbReference>
<dbReference type="Gene3D" id="2.30.110.10">
    <property type="entry name" value="Electron Transport, Fmn-binding Protein, Chain A"/>
    <property type="match status" value="1"/>
</dbReference>
<sequence>MSLIAHSPSSPRPLWHDATGRPRLPPLFVDGLDAVTLVLAEVTVIHADTAVRDGRHLDIGTLRPIGRQAGAGYSRTTDRFALTRPA</sequence>
<reference evidence="1 2" key="1">
    <citation type="submission" date="2020-08" db="EMBL/GenBank/DDBJ databases">
        <title>Genomic Encyclopedia of Type Strains, Phase III (KMG-III): the genomes of soil and plant-associated and newly described type strains.</title>
        <authorList>
            <person name="Whitman W."/>
        </authorList>
    </citation>
    <scope>NUCLEOTIDE SEQUENCE [LARGE SCALE GENOMIC DNA]</scope>
    <source>
        <strain evidence="1 2">CECT 7744</strain>
    </source>
</reference>
<dbReference type="AlphaFoldDB" id="A0A7W5EUZ5"/>
<keyword evidence="2" id="KW-1185">Reference proteome</keyword>
<proteinExistence type="predicted"/>
<comment type="caution">
    <text evidence="1">The sequence shown here is derived from an EMBL/GenBank/DDBJ whole genome shotgun (WGS) entry which is preliminary data.</text>
</comment>